<name>A0ACC2R070_9NEOP</name>
<keyword evidence="2" id="KW-1185">Reference proteome</keyword>
<evidence type="ECO:0000313" key="2">
    <source>
        <dbReference type="Proteomes" id="UP001231649"/>
    </source>
</evidence>
<organism evidence="1 2">
    <name type="scientific">Mythimna loreyi</name>
    <dbReference type="NCBI Taxonomy" id="667449"/>
    <lineage>
        <taxon>Eukaryota</taxon>
        <taxon>Metazoa</taxon>
        <taxon>Ecdysozoa</taxon>
        <taxon>Arthropoda</taxon>
        <taxon>Hexapoda</taxon>
        <taxon>Insecta</taxon>
        <taxon>Pterygota</taxon>
        <taxon>Neoptera</taxon>
        <taxon>Endopterygota</taxon>
        <taxon>Lepidoptera</taxon>
        <taxon>Glossata</taxon>
        <taxon>Ditrysia</taxon>
        <taxon>Noctuoidea</taxon>
        <taxon>Noctuidae</taxon>
        <taxon>Noctuinae</taxon>
        <taxon>Hadenini</taxon>
        <taxon>Mythimna</taxon>
    </lineage>
</organism>
<dbReference type="Proteomes" id="UP001231649">
    <property type="component" value="Chromosome 9"/>
</dbReference>
<reference evidence="1" key="1">
    <citation type="submission" date="2023-03" db="EMBL/GenBank/DDBJ databases">
        <title>Chromosome-level genomes of two armyworms, Mythimna separata and Mythimna loreyi, provide insights into the biosynthesis and reception of sex pheromones.</title>
        <authorList>
            <person name="Zhao H."/>
        </authorList>
    </citation>
    <scope>NUCLEOTIDE SEQUENCE</scope>
    <source>
        <strain evidence="1">BeijingLab</strain>
    </source>
</reference>
<proteinExistence type="predicted"/>
<protein>
    <submittedName>
        <fullName evidence="1">Uncharacterized protein</fullName>
    </submittedName>
</protein>
<gene>
    <name evidence="1" type="ORF">PYW08_016598</name>
</gene>
<dbReference type="EMBL" id="CM056785">
    <property type="protein sequence ID" value="KAJ8728213.1"/>
    <property type="molecule type" value="Genomic_DNA"/>
</dbReference>
<evidence type="ECO:0000313" key="1">
    <source>
        <dbReference type="EMBL" id="KAJ8728213.1"/>
    </source>
</evidence>
<comment type="caution">
    <text evidence="1">The sequence shown here is derived from an EMBL/GenBank/DDBJ whole genome shotgun (WGS) entry which is preliminary data.</text>
</comment>
<accession>A0ACC2R070</accession>
<sequence length="86" mass="10297">MANQQEKVRYNLKEAPALFEQFAKDYDRHYKSLADKHKHFQAFLVSLVEMNRLNDENPYATYAINTFSDYTEEEKRNLFGMVLKNK</sequence>